<proteinExistence type="predicted"/>
<evidence type="ECO:0000259" key="7">
    <source>
        <dbReference type="PROSITE" id="PS51093"/>
    </source>
</evidence>
<dbReference type="PROSITE" id="PS51093">
    <property type="entry name" value="PTS_EIIA_TYPE_1"/>
    <property type="match status" value="1"/>
</dbReference>
<dbReference type="RefSeq" id="WP_104206060.1">
    <property type="nucleotide sequence ID" value="NZ_PHND01000001.1"/>
</dbReference>
<evidence type="ECO:0000256" key="2">
    <source>
        <dbReference type="ARBA" id="ARBA00022448"/>
    </source>
</evidence>
<evidence type="ECO:0000313" key="9">
    <source>
        <dbReference type="Proteomes" id="UP000239010"/>
    </source>
</evidence>
<dbReference type="InterPro" id="IPR050890">
    <property type="entry name" value="PTS_EIIA_component"/>
</dbReference>
<name>A0A8E2UD30_9MOLU</name>
<dbReference type="Pfam" id="PF00358">
    <property type="entry name" value="PTS_EIIA_1"/>
    <property type="match status" value="1"/>
</dbReference>
<evidence type="ECO:0000256" key="3">
    <source>
        <dbReference type="ARBA" id="ARBA00022597"/>
    </source>
</evidence>
<dbReference type="EMBL" id="PHND01000001">
    <property type="protein sequence ID" value="PPE04982.1"/>
    <property type="molecule type" value="Genomic_DNA"/>
</dbReference>
<keyword evidence="5" id="KW-0598">Phosphotransferase system</keyword>
<dbReference type="SUPFAM" id="SSF51261">
    <property type="entry name" value="Duplicated hybrid motif"/>
    <property type="match status" value="1"/>
</dbReference>
<dbReference type="AlphaFoldDB" id="A0A8E2UD30"/>
<dbReference type="InterPro" id="IPR011055">
    <property type="entry name" value="Dup_hybrid_motif"/>
</dbReference>
<keyword evidence="9" id="KW-1185">Reference proteome</keyword>
<keyword evidence="3" id="KW-0762">Sugar transport</keyword>
<sequence>MGLFGKKNKEINIYAPVNGEVVGLDKVDDEVFSQKMMGDGFAIIPADGEFVSPIDGKLVSVFQTKHAYGIQHSSGVELLIHIGLDTVTLDGEGFELHVSQDQKIKTGEKLVNVDLAFVKPKVPSITTPIIFTNQEGKEIKIIKTGKVAKGELIAQLV</sequence>
<keyword evidence="6" id="KW-0418">Kinase</keyword>
<dbReference type="PANTHER" id="PTHR45008">
    <property type="entry name" value="PTS SYSTEM GLUCOSE-SPECIFIC EIIA COMPONENT"/>
    <property type="match status" value="1"/>
</dbReference>
<feature type="domain" description="PTS EIIA type-1" evidence="7">
    <location>
        <begin position="29"/>
        <end position="133"/>
    </location>
</feature>
<organism evidence="8 9">
    <name type="scientific">Entomoplasma ellychniae</name>
    <dbReference type="NCBI Taxonomy" id="2114"/>
    <lineage>
        <taxon>Bacteria</taxon>
        <taxon>Bacillati</taxon>
        <taxon>Mycoplasmatota</taxon>
        <taxon>Mollicutes</taxon>
        <taxon>Entomoplasmatales</taxon>
        <taxon>Entomoplasmataceae</taxon>
        <taxon>Entomoplasma</taxon>
    </lineage>
</organism>
<evidence type="ECO:0000256" key="6">
    <source>
        <dbReference type="ARBA" id="ARBA00022777"/>
    </source>
</evidence>
<dbReference type="NCBIfam" id="TIGR00830">
    <property type="entry name" value="PTBA"/>
    <property type="match status" value="1"/>
</dbReference>
<dbReference type="Gene3D" id="2.70.70.10">
    <property type="entry name" value="Glucose Permease (Domain IIA)"/>
    <property type="match status" value="1"/>
</dbReference>
<keyword evidence="4" id="KW-0808">Transferase</keyword>
<reference evidence="8 9" key="1">
    <citation type="submission" date="2017-11" db="EMBL/GenBank/DDBJ databases">
        <title>Genome sequence of Entomoplasma ellychniae ELCN-1 (ATCC 43707).</title>
        <authorList>
            <person name="Lo W.-S."/>
            <person name="Gasparich G.E."/>
            <person name="Kuo C.-H."/>
        </authorList>
    </citation>
    <scope>NUCLEOTIDE SEQUENCE [LARGE SCALE GENOMIC DNA]</scope>
    <source>
        <strain evidence="8 9">ELCN-1</strain>
    </source>
</reference>
<dbReference type="FunFam" id="2.70.70.10:FF:000001">
    <property type="entry name" value="PTS system glucose-specific IIA component"/>
    <property type="match status" value="1"/>
</dbReference>
<evidence type="ECO:0000256" key="5">
    <source>
        <dbReference type="ARBA" id="ARBA00022683"/>
    </source>
</evidence>
<evidence type="ECO:0000313" key="8">
    <source>
        <dbReference type="EMBL" id="PPE04982.1"/>
    </source>
</evidence>
<dbReference type="PROSITE" id="PS00371">
    <property type="entry name" value="PTS_EIIA_TYPE_1_HIS"/>
    <property type="match status" value="1"/>
</dbReference>
<comment type="caution">
    <text evidence="8">The sequence shown here is derived from an EMBL/GenBank/DDBJ whole genome shotgun (WGS) entry which is preliminary data.</text>
</comment>
<dbReference type="PANTHER" id="PTHR45008:SF1">
    <property type="entry name" value="PTS SYSTEM GLUCOSE-SPECIFIC EIIA COMPONENT"/>
    <property type="match status" value="1"/>
</dbReference>
<dbReference type="GO" id="GO:0009401">
    <property type="term" value="P:phosphoenolpyruvate-dependent sugar phosphotransferase system"/>
    <property type="evidence" value="ECO:0007669"/>
    <property type="project" value="UniProtKB-KW"/>
</dbReference>
<dbReference type="Proteomes" id="UP000239010">
    <property type="component" value="Unassembled WGS sequence"/>
</dbReference>
<dbReference type="InterPro" id="IPR001127">
    <property type="entry name" value="PTS_EIIA_1_perm"/>
</dbReference>
<dbReference type="GO" id="GO:0005737">
    <property type="term" value="C:cytoplasm"/>
    <property type="evidence" value="ECO:0007669"/>
    <property type="project" value="UniProtKB-SubCell"/>
</dbReference>
<keyword evidence="2" id="KW-0813">Transport</keyword>
<evidence type="ECO:0000256" key="1">
    <source>
        <dbReference type="ARBA" id="ARBA00004496"/>
    </source>
</evidence>
<comment type="subcellular location">
    <subcellularLocation>
        <location evidence="1">Cytoplasm</location>
    </subcellularLocation>
</comment>
<gene>
    <name evidence="8" type="primary">crr</name>
    <name evidence="8" type="ORF">EELLY_v1c06680</name>
</gene>
<accession>A0A8E2UD30</accession>
<protein>
    <submittedName>
        <fullName evidence="8">PTS system, glucose-specific IIA component</fullName>
    </submittedName>
</protein>
<evidence type="ECO:0000256" key="4">
    <source>
        <dbReference type="ARBA" id="ARBA00022679"/>
    </source>
</evidence>
<dbReference type="GO" id="GO:0016301">
    <property type="term" value="F:kinase activity"/>
    <property type="evidence" value="ECO:0007669"/>
    <property type="project" value="UniProtKB-KW"/>
</dbReference>